<dbReference type="InterPro" id="IPR002347">
    <property type="entry name" value="SDR_fam"/>
</dbReference>
<dbReference type="PROSITE" id="PS00061">
    <property type="entry name" value="ADH_SHORT"/>
    <property type="match status" value="1"/>
</dbReference>
<reference evidence="4 5" key="1">
    <citation type="journal article" date="2019" name="Appl. Microbiol. Biotechnol.">
        <title>Genome sequence of Isaria javanica and comparative genome analysis insights into family S53 peptidase evolution in fungal entomopathogens.</title>
        <authorList>
            <person name="Lin R."/>
            <person name="Zhang X."/>
            <person name="Xin B."/>
            <person name="Zou M."/>
            <person name="Gao Y."/>
            <person name="Qin F."/>
            <person name="Hu Q."/>
            <person name="Xie B."/>
            <person name="Cheng X."/>
        </authorList>
    </citation>
    <scope>NUCLEOTIDE SEQUENCE [LARGE SCALE GENOMIC DNA]</scope>
    <source>
        <strain evidence="4 5">IJ1G</strain>
    </source>
</reference>
<dbReference type="OrthoDB" id="47007at2759"/>
<evidence type="ECO:0000256" key="2">
    <source>
        <dbReference type="ARBA" id="ARBA00022857"/>
    </source>
</evidence>
<dbReference type="AlphaFoldDB" id="A0A545UQI5"/>
<evidence type="ECO:0000313" key="4">
    <source>
        <dbReference type="EMBL" id="TQV91726.1"/>
    </source>
</evidence>
<evidence type="ECO:0000313" key="5">
    <source>
        <dbReference type="Proteomes" id="UP000315783"/>
    </source>
</evidence>
<sequence length="304" mass="31257">MSVPRSELIHRKIPRMQMGDGTVFSKTAVPGSAPAGMSSADRARARFAVTGNAIVAGGAGDIGLVACRALLEHGLEGLAILDLSSQATGDAAAAGLQADFPAATVIFRRVDVTDADAVSDAVNQAVRALGRITVCCCFAGIVGAEDAIALEAAQFRAMLDVNATGTFLVAQAAARAMVSLPEAEFGGGSIILTASISGHIVNYPQPQAHYNAAKAAVLSMKSSLAAEWGQYGIRVNSISPGYMDTILNKGDGLAEHRKAWAERTPWGRMGDPEELTGAVVLLASRAGSYITGADIIVDGGVSVF</sequence>
<dbReference type="InterPro" id="IPR020904">
    <property type="entry name" value="Sc_DH/Rdtase_CS"/>
</dbReference>
<dbReference type="FunFam" id="3.40.50.720:FF:000084">
    <property type="entry name" value="Short-chain dehydrogenase reductase"/>
    <property type="match status" value="1"/>
</dbReference>
<dbReference type="STRING" id="43265.A0A545UQI5"/>
<dbReference type="PANTHER" id="PTHR43008">
    <property type="entry name" value="BENZIL REDUCTASE"/>
    <property type="match status" value="1"/>
</dbReference>
<dbReference type="SUPFAM" id="SSF51735">
    <property type="entry name" value="NAD(P)-binding Rossmann-fold domains"/>
    <property type="match status" value="1"/>
</dbReference>
<dbReference type="InterPro" id="IPR036291">
    <property type="entry name" value="NAD(P)-bd_dom_sf"/>
</dbReference>
<keyword evidence="3" id="KW-0560">Oxidoreductase</keyword>
<dbReference type="GO" id="GO:0050664">
    <property type="term" value="F:oxidoreductase activity, acting on NAD(P)H, oxygen as acceptor"/>
    <property type="evidence" value="ECO:0007669"/>
    <property type="project" value="TreeGrafter"/>
</dbReference>
<dbReference type="EMBL" id="SPUK01000018">
    <property type="protein sequence ID" value="TQV91726.1"/>
    <property type="molecule type" value="Genomic_DNA"/>
</dbReference>
<accession>A0A545UQI5</accession>
<gene>
    <name evidence="4" type="ORF">IF1G_09792</name>
</gene>
<dbReference type="PRINTS" id="PR00081">
    <property type="entry name" value="GDHRDH"/>
</dbReference>
<dbReference type="GO" id="GO:0016616">
    <property type="term" value="F:oxidoreductase activity, acting on the CH-OH group of donors, NAD or NADP as acceptor"/>
    <property type="evidence" value="ECO:0007669"/>
    <property type="project" value="UniProtKB-ARBA"/>
</dbReference>
<keyword evidence="2" id="KW-0521">NADP</keyword>
<dbReference type="Proteomes" id="UP000315783">
    <property type="component" value="Unassembled WGS sequence"/>
</dbReference>
<comment type="similarity">
    <text evidence="1">Belongs to the short-chain dehydrogenases/reductases (SDR) family.</text>
</comment>
<dbReference type="Gene3D" id="3.40.50.720">
    <property type="entry name" value="NAD(P)-binding Rossmann-like Domain"/>
    <property type="match status" value="1"/>
</dbReference>
<protein>
    <submittedName>
        <fullName evidence="4">Short chain dehydrogenase reductase family protein</fullName>
    </submittedName>
</protein>
<name>A0A545UQI5_9HYPO</name>
<dbReference type="Pfam" id="PF13561">
    <property type="entry name" value="adh_short_C2"/>
    <property type="match status" value="1"/>
</dbReference>
<comment type="caution">
    <text evidence="4">The sequence shown here is derived from an EMBL/GenBank/DDBJ whole genome shotgun (WGS) entry which is preliminary data.</text>
</comment>
<proteinExistence type="inferred from homology"/>
<evidence type="ECO:0000256" key="3">
    <source>
        <dbReference type="ARBA" id="ARBA00023002"/>
    </source>
</evidence>
<dbReference type="PANTHER" id="PTHR43008:SF4">
    <property type="entry name" value="CHAIN DEHYDROGENASE, PUTATIVE (AFU_ORTHOLOGUE AFUA_4G08710)-RELATED"/>
    <property type="match status" value="1"/>
</dbReference>
<evidence type="ECO:0000256" key="1">
    <source>
        <dbReference type="ARBA" id="ARBA00006484"/>
    </source>
</evidence>
<organism evidence="4 5">
    <name type="scientific">Cordyceps javanica</name>
    <dbReference type="NCBI Taxonomy" id="43265"/>
    <lineage>
        <taxon>Eukaryota</taxon>
        <taxon>Fungi</taxon>
        <taxon>Dikarya</taxon>
        <taxon>Ascomycota</taxon>
        <taxon>Pezizomycotina</taxon>
        <taxon>Sordariomycetes</taxon>
        <taxon>Hypocreomycetidae</taxon>
        <taxon>Hypocreales</taxon>
        <taxon>Cordycipitaceae</taxon>
        <taxon>Cordyceps</taxon>
    </lineage>
</organism>
<keyword evidence="5" id="KW-1185">Reference proteome</keyword>